<keyword evidence="3" id="KW-1185">Reference proteome</keyword>
<dbReference type="STRING" id="400772.RR49_01183"/>
<evidence type="ECO:0000313" key="3">
    <source>
        <dbReference type="Proteomes" id="UP000033451"/>
    </source>
</evidence>
<comment type="caution">
    <text evidence="2">The sequence shown here is derived from an EMBL/GenBank/DDBJ whole genome shotgun (WGS) entry which is preliminary data.</text>
</comment>
<evidence type="ECO:0000256" key="1">
    <source>
        <dbReference type="SAM" id="MobiDB-lite"/>
    </source>
</evidence>
<sequence>MRVEIHLADSTWAEVLTFAEEHGTTVARVIEAALRDAVRPSSIAKLRNAARRNQVLQAWGEGLTDAAIAERTGEVRGYVAGVRRSKNLPPHSVRRATGTRRKRA</sequence>
<feature type="region of interest" description="Disordered" evidence="1">
    <location>
        <begin position="82"/>
        <end position="104"/>
    </location>
</feature>
<reference evidence="2 3" key="1">
    <citation type="submission" date="2015-02" db="EMBL/GenBank/DDBJ databases">
        <title>Draft genome sequences of ten Microbacterium spp. with emphasis on heavy metal contaminated environments.</title>
        <authorList>
            <person name="Corretto E."/>
        </authorList>
    </citation>
    <scope>NUCLEOTIDE SEQUENCE [LARGE SCALE GENOMIC DNA]</scope>
    <source>
        <strain evidence="2 3">DSM 18659</strain>
    </source>
</reference>
<organism evidence="2 3">
    <name type="scientific">Microbacterium ginsengisoli</name>
    <dbReference type="NCBI Taxonomy" id="400772"/>
    <lineage>
        <taxon>Bacteria</taxon>
        <taxon>Bacillati</taxon>
        <taxon>Actinomycetota</taxon>
        <taxon>Actinomycetes</taxon>
        <taxon>Micrococcales</taxon>
        <taxon>Microbacteriaceae</taxon>
        <taxon>Microbacterium</taxon>
    </lineage>
</organism>
<feature type="compositionally biased region" description="Basic residues" evidence="1">
    <location>
        <begin position="92"/>
        <end position="104"/>
    </location>
</feature>
<accession>A0A0F0M099</accession>
<protein>
    <submittedName>
        <fullName evidence="2">Uncharacterized protein</fullName>
    </submittedName>
</protein>
<name>A0A0F0M099_9MICO</name>
<dbReference type="Proteomes" id="UP000033451">
    <property type="component" value="Unassembled WGS sequence"/>
</dbReference>
<dbReference type="AlphaFoldDB" id="A0A0F0M099"/>
<dbReference type="PATRIC" id="fig|400772.4.peg.1206"/>
<proteinExistence type="predicted"/>
<gene>
    <name evidence="2" type="ORF">RR49_01183</name>
</gene>
<evidence type="ECO:0000313" key="2">
    <source>
        <dbReference type="EMBL" id="KJL37071.1"/>
    </source>
</evidence>
<dbReference type="EMBL" id="JYIY01000069">
    <property type="protein sequence ID" value="KJL37071.1"/>
    <property type="molecule type" value="Genomic_DNA"/>
</dbReference>